<feature type="domain" description="EAL" evidence="4">
    <location>
        <begin position="266"/>
        <end position="522"/>
    </location>
</feature>
<keyword evidence="2" id="KW-1133">Transmembrane helix</keyword>
<keyword evidence="8" id="KW-1185">Reference proteome</keyword>
<dbReference type="CDD" id="cd01948">
    <property type="entry name" value="EAL"/>
    <property type="match status" value="1"/>
</dbReference>
<dbReference type="PROSITE" id="PS50887">
    <property type="entry name" value="GGDEF"/>
    <property type="match status" value="1"/>
</dbReference>
<evidence type="ECO:0000259" key="5">
    <source>
        <dbReference type="PROSITE" id="PS50885"/>
    </source>
</evidence>
<dbReference type="SUPFAM" id="SSF141868">
    <property type="entry name" value="EAL domain-like"/>
    <property type="match status" value="1"/>
</dbReference>
<comment type="caution">
    <text evidence="7">The sequence shown here is derived from an EMBL/GenBank/DDBJ whole genome shotgun (WGS) entry which is preliminary data.</text>
</comment>
<dbReference type="PROSITE" id="PS50883">
    <property type="entry name" value="EAL"/>
    <property type="match status" value="1"/>
</dbReference>
<dbReference type="Gene3D" id="3.20.20.450">
    <property type="entry name" value="EAL domain"/>
    <property type="match status" value="1"/>
</dbReference>
<keyword evidence="2" id="KW-0472">Membrane</keyword>
<dbReference type="InterPro" id="IPR003660">
    <property type="entry name" value="HAMP_dom"/>
</dbReference>
<reference evidence="7" key="1">
    <citation type="submission" date="2021-10" db="EMBL/GenBank/DDBJ databases">
        <title>Novel species in genus Arthrobacter.</title>
        <authorList>
            <person name="Liu Y."/>
        </authorList>
    </citation>
    <scope>NUCLEOTIDE SEQUENCE</scope>
    <source>
        <strain evidence="7">Zg-Y786</strain>
    </source>
</reference>
<evidence type="ECO:0000313" key="7">
    <source>
        <dbReference type="EMBL" id="MCC3266542.1"/>
    </source>
</evidence>
<name>A0ABS8GIQ5_9MICC</name>
<dbReference type="PANTHER" id="PTHR44757:SF2">
    <property type="entry name" value="BIOFILM ARCHITECTURE MAINTENANCE PROTEIN MBAA"/>
    <property type="match status" value="1"/>
</dbReference>
<dbReference type="RefSeq" id="WP_227891360.1">
    <property type="nucleotide sequence ID" value="NZ_JAJFZQ010000006.1"/>
</dbReference>
<accession>A0ABS8GIQ5</accession>
<dbReference type="InterPro" id="IPR000160">
    <property type="entry name" value="GGDEF_dom"/>
</dbReference>
<dbReference type="PROSITE" id="PS50885">
    <property type="entry name" value="HAMP"/>
    <property type="match status" value="1"/>
</dbReference>
<dbReference type="EMBL" id="JAJFZQ010000006">
    <property type="protein sequence ID" value="MCC3266542.1"/>
    <property type="molecule type" value="Genomic_DNA"/>
</dbReference>
<sequence length="539" mass="59164">MPDALPVPSEPQPSGSPLPEQDDRLSQVVEGIIRIASGNLDTHIPVSKARDQVDAVITGINLLAGELNEVYADFEERVETRTRELQEAHLTMQKMAMTDPLTGVGNRSSLQQALDIAVSARKDGEPGPAVLMIDLDGFKDINDSFGHHAGDLVLIEIAARLVAAAGSESVVARLGGDEFAVLLQVSTSQQSRGAALRIMDALKRRIPMEDMDVWPRASIGIHLANAHESASDILLRADTAMYAAKEDVHRRIKVFEPMMLYSRQLRRETARELRRAVLDEELFLEYQPVVDLESGRLQGVEALVRWNHPRRGVVMPDDFIPLAEETGLIVGIGRWVMRAALEQLERWRPLLASEEDFLLRVNLAALELQSLDLVDFVRDSLRATGTKPGELVLEITESALLSGGDVETYSLRSLQALGVGLEIDDFGTGYSSISYLRRLPVDTVKVDRSLIADIAGDDGQLRFVDAVHNLIRAAGLEAVFEGIETAEQAEQLRKMGCCSGQGYYFSRPIPASQITVLLQEGRTLPEAPVVLPEAAVVLH</sequence>
<evidence type="ECO:0000256" key="2">
    <source>
        <dbReference type="ARBA" id="ARBA00022989"/>
    </source>
</evidence>
<evidence type="ECO:0000256" key="3">
    <source>
        <dbReference type="SAM" id="MobiDB-lite"/>
    </source>
</evidence>
<dbReference type="Gene3D" id="3.30.70.270">
    <property type="match status" value="1"/>
</dbReference>
<dbReference type="InterPro" id="IPR029787">
    <property type="entry name" value="Nucleotide_cyclase"/>
</dbReference>
<dbReference type="InterPro" id="IPR043128">
    <property type="entry name" value="Rev_trsase/Diguanyl_cyclase"/>
</dbReference>
<protein>
    <submittedName>
        <fullName evidence="7">EAL domain-containing protein</fullName>
    </submittedName>
</protein>
<dbReference type="CDD" id="cd01949">
    <property type="entry name" value="GGDEF"/>
    <property type="match status" value="1"/>
</dbReference>
<feature type="domain" description="HAMP" evidence="5">
    <location>
        <begin position="24"/>
        <end position="72"/>
    </location>
</feature>
<dbReference type="SUPFAM" id="SSF55073">
    <property type="entry name" value="Nucleotide cyclase"/>
    <property type="match status" value="1"/>
</dbReference>
<gene>
    <name evidence="7" type="ORF">LJ752_10870</name>
</gene>
<feature type="region of interest" description="Disordered" evidence="3">
    <location>
        <begin position="1"/>
        <end position="22"/>
    </location>
</feature>
<dbReference type="Pfam" id="PF00563">
    <property type="entry name" value="EAL"/>
    <property type="match status" value="1"/>
</dbReference>
<evidence type="ECO:0000313" key="8">
    <source>
        <dbReference type="Proteomes" id="UP001139168"/>
    </source>
</evidence>
<dbReference type="SMART" id="SM00052">
    <property type="entry name" value="EAL"/>
    <property type="match status" value="1"/>
</dbReference>
<evidence type="ECO:0000259" key="4">
    <source>
        <dbReference type="PROSITE" id="PS50883"/>
    </source>
</evidence>
<dbReference type="Proteomes" id="UP001139168">
    <property type="component" value="Unassembled WGS sequence"/>
</dbReference>
<organism evidence="7 8">
    <name type="scientific">Arthrobacter gengyunqii</name>
    <dbReference type="NCBI Taxonomy" id="2886940"/>
    <lineage>
        <taxon>Bacteria</taxon>
        <taxon>Bacillati</taxon>
        <taxon>Actinomycetota</taxon>
        <taxon>Actinomycetes</taxon>
        <taxon>Micrococcales</taxon>
        <taxon>Micrococcaceae</taxon>
        <taxon>Arthrobacter</taxon>
    </lineage>
</organism>
<dbReference type="Pfam" id="PF00672">
    <property type="entry name" value="HAMP"/>
    <property type="match status" value="1"/>
</dbReference>
<dbReference type="PANTHER" id="PTHR44757">
    <property type="entry name" value="DIGUANYLATE CYCLASE DGCP"/>
    <property type="match status" value="1"/>
</dbReference>
<evidence type="ECO:0000256" key="1">
    <source>
        <dbReference type="ARBA" id="ARBA00022692"/>
    </source>
</evidence>
<proteinExistence type="predicted"/>
<dbReference type="SMART" id="SM00267">
    <property type="entry name" value="GGDEF"/>
    <property type="match status" value="1"/>
</dbReference>
<dbReference type="NCBIfam" id="TIGR00254">
    <property type="entry name" value="GGDEF"/>
    <property type="match status" value="1"/>
</dbReference>
<dbReference type="InterPro" id="IPR052155">
    <property type="entry name" value="Biofilm_reg_signaling"/>
</dbReference>
<dbReference type="InterPro" id="IPR001633">
    <property type="entry name" value="EAL_dom"/>
</dbReference>
<dbReference type="InterPro" id="IPR035919">
    <property type="entry name" value="EAL_sf"/>
</dbReference>
<keyword evidence="1" id="KW-0812">Transmembrane</keyword>
<feature type="domain" description="GGDEF" evidence="6">
    <location>
        <begin position="126"/>
        <end position="257"/>
    </location>
</feature>
<evidence type="ECO:0000259" key="6">
    <source>
        <dbReference type="PROSITE" id="PS50887"/>
    </source>
</evidence>
<dbReference type="Pfam" id="PF00990">
    <property type="entry name" value="GGDEF"/>
    <property type="match status" value="1"/>
</dbReference>